<feature type="binding site" evidence="8">
    <location>
        <position position="90"/>
    </location>
    <ligand>
        <name>Zn(2+)</name>
        <dbReference type="ChEBI" id="CHEBI:29105"/>
        <label>2</label>
    </ligand>
</feature>
<sequence length="126" mass="14172">MPKLADKIGSLLFCPDCGTLLDLPKDDENSVSCEQCGHVEPASSYEDIEITTRSHPEAFPSALRQKRKTQTKIHESGETRMIVTELCPNCGHVEAFIEEKQMRSADEGSTIMYTCVRCKHGWRLNN</sequence>
<evidence type="ECO:0000256" key="6">
    <source>
        <dbReference type="ARBA" id="ARBA00023242"/>
    </source>
</evidence>
<feature type="binding site" evidence="8">
    <location>
        <position position="36"/>
    </location>
    <ligand>
        <name>Zn(2+)</name>
        <dbReference type="ChEBI" id="CHEBI:29105"/>
        <label>1</label>
    </ligand>
</feature>
<evidence type="ECO:0000256" key="4">
    <source>
        <dbReference type="ARBA" id="ARBA00022771"/>
    </source>
</evidence>
<dbReference type="InterPro" id="IPR034004">
    <property type="entry name" value="Zn_ribbon_RPA12_C"/>
</dbReference>
<dbReference type="GO" id="GO:0055029">
    <property type="term" value="C:nuclear DNA-directed RNA polymerase complex"/>
    <property type="evidence" value="ECO:0007669"/>
    <property type="project" value="UniProtKB-ARBA"/>
</dbReference>
<evidence type="ECO:0000313" key="12">
    <source>
        <dbReference type="EMBL" id="TDL22283.1"/>
    </source>
</evidence>
<evidence type="ECO:0000256" key="2">
    <source>
        <dbReference type="ARBA" id="ARBA00022478"/>
    </source>
</evidence>
<dbReference type="PROSITE" id="PS51133">
    <property type="entry name" value="ZF_TFIIS_2"/>
    <property type="match status" value="1"/>
</dbReference>
<dbReference type="InterPro" id="IPR001529">
    <property type="entry name" value="Zn_ribbon_RPB9"/>
</dbReference>
<dbReference type="PIRSF" id="PIRSF005586">
    <property type="entry name" value="RNApol_RpoM"/>
    <property type="match status" value="1"/>
</dbReference>
<keyword evidence="4 9" id="KW-0863">Zinc-finger</keyword>
<evidence type="ECO:0000313" key="13">
    <source>
        <dbReference type="Proteomes" id="UP000294933"/>
    </source>
</evidence>
<dbReference type="GO" id="GO:0003676">
    <property type="term" value="F:nucleic acid binding"/>
    <property type="evidence" value="ECO:0007669"/>
    <property type="project" value="InterPro"/>
</dbReference>
<name>A0A4Y7Q3P0_9AGAM</name>
<protein>
    <recommendedName>
        <fullName evidence="7">DNA-directed RNA polymerase subunit</fullName>
    </recommendedName>
</protein>
<dbReference type="GO" id="GO:0003899">
    <property type="term" value="F:DNA-directed RNA polymerase activity"/>
    <property type="evidence" value="ECO:0007669"/>
    <property type="project" value="InterPro"/>
</dbReference>
<feature type="zinc finger region" description="C4-type" evidence="9">
    <location>
        <begin position="14"/>
        <end position="36"/>
    </location>
</feature>
<comment type="similarity">
    <text evidence="7 10">Belongs to the archaeal rpoM/eukaryotic RPA12/RPB9/RPC11 RNA polymerase family.</text>
</comment>
<feature type="binding site" evidence="8">
    <location>
        <position position="17"/>
    </location>
    <ligand>
        <name>Zn(2+)</name>
        <dbReference type="ChEBI" id="CHEBI:29105"/>
        <label>1</label>
    </ligand>
</feature>
<dbReference type="AlphaFoldDB" id="A0A4Y7Q3P0"/>
<dbReference type="Gene3D" id="2.20.25.10">
    <property type="match status" value="1"/>
</dbReference>
<dbReference type="PANTHER" id="PTHR11239">
    <property type="entry name" value="DNA-DIRECTED RNA POLYMERASE"/>
    <property type="match status" value="1"/>
</dbReference>
<dbReference type="SMART" id="SM00661">
    <property type="entry name" value="RPOL9"/>
    <property type="match status" value="1"/>
</dbReference>
<evidence type="ECO:0000256" key="1">
    <source>
        <dbReference type="ARBA" id="ARBA00004604"/>
    </source>
</evidence>
<dbReference type="STRING" id="50990.A0A4Y7Q3P0"/>
<feature type="binding site" evidence="8">
    <location>
        <position position="115"/>
    </location>
    <ligand>
        <name>Zn(2+)</name>
        <dbReference type="ChEBI" id="CHEBI:29105"/>
        <label>2</label>
    </ligand>
</feature>
<keyword evidence="6 7" id="KW-0539">Nucleus</keyword>
<proteinExistence type="inferred from homology"/>
<keyword evidence="2 7" id="KW-0240">DNA-directed RNA polymerase</keyword>
<evidence type="ECO:0000256" key="9">
    <source>
        <dbReference type="PIRSR" id="PIRSR005586-2"/>
    </source>
</evidence>
<dbReference type="OrthoDB" id="10056816at2759"/>
<dbReference type="InterPro" id="IPR012164">
    <property type="entry name" value="Rpa12/Rpb9/Rpc10/TFS"/>
</dbReference>
<evidence type="ECO:0000256" key="10">
    <source>
        <dbReference type="RuleBase" id="RU003474"/>
    </source>
</evidence>
<feature type="binding site" evidence="8">
    <location>
        <position position="87"/>
    </location>
    <ligand>
        <name>Zn(2+)</name>
        <dbReference type="ChEBI" id="CHEBI:29105"/>
        <label>2</label>
    </ligand>
</feature>
<reference evidence="12 13" key="1">
    <citation type="submission" date="2018-06" db="EMBL/GenBank/DDBJ databases">
        <title>A transcriptomic atlas of mushroom development highlights an independent origin of complex multicellularity.</title>
        <authorList>
            <consortium name="DOE Joint Genome Institute"/>
            <person name="Krizsan K."/>
            <person name="Almasi E."/>
            <person name="Merenyi Z."/>
            <person name="Sahu N."/>
            <person name="Viragh M."/>
            <person name="Koszo T."/>
            <person name="Mondo S."/>
            <person name="Kiss B."/>
            <person name="Balint B."/>
            <person name="Kues U."/>
            <person name="Barry K."/>
            <person name="Hegedus J.C."/>
            <person name="Henrissat B."/>
            <person name="Johnson J."/>
            <person name="Lipzen A."/>
            <person name="Ohm R."/>
            <person name="Nagy I."/>
            <person name="Pangilinan J."/>
            <person name="Yan J."/>
            <person name="Xiong Y."/>
            <person name="Grigoriev I.V."/>
            <person name="Hibbett D.S."/>
            <person name="Nagy L.G."/>
        </authorList>
    </citation>
    <scope>NUCLEOTIDE SEQUENCE [LARGE SCALE GENOMIC DNA]</scope>
    <source>
        <strain evidence="12 13">SZMC22713</strain>
    </source>
</reference>
<accession>A0A4Y7Q3P0</accession>
<dbReference type="GO" id="GO:0006363">
    <property type="term" value="P:termination of RNA polymerase I transcription"/>
    <property type="evidence" value="ECO:0007669"/>
    <property type="project" value="TreeGrafter"/>
</dbReference>
<evidence type="ECO:0000256" key="7">
    <source>
        <dbReference type="PIRNR" id="PIRNR005586"/>
    </source>
</evidence>
<gene>
    <name evidence="12" type="ORF">BD410DRAFT_255443</name>
</gene>
<keyword evidence="7 10" id="KW-0804">Transcription</keyword>
<evidence type="ECO:0000256" key="8">
    <source>
        <dbReference type="PIRSR" id="PIRSR005586-1"/>
    </source>
</evidence>
<keyword evidence="13" id="KW-1185">Reference proteome</keyword>
<dbReference type="Pfam" id="PF02150">
    <property type="entry name" value="Zn_ribbon_RPB9"/>
    <property type="match status" value="1"/>
</dbReference>
<dbReference type="GO" id="GO:0008270">
    <property type="term" value="F:zinc ion binding"/>
    <property type="evidence" value="ECO:0007669"/>
    <property type="project" value="UniProtKB-KW"/>
</dbReference>
<feature type="binding site" evidence="8">
    <location>
        <position position="14"/>
    </location>
    <ligand>
        <name>Zn(2+)</name>
        <dbReference type="ChEBI" id="CHEBI:29105"/>
        <label>1</label>
    </ligand>
</feature>
<dbReference type="VEuPathDB" id="FungiDB:BD410DRAFT_255443"/>
<dbReference type="EMBL" id="ML170175">
    <property type="protein sequence ID" value="TDL22283.1"/>
    <property type="molecule type" value="Genomic_DNA"/>
</dbReference>
<dbReference type="InterPro" id="IPR001222">
    <property type="entry name" value="Znf_TFIIS"/>
</dbReference>
<evidence type="ECO:0000259" key="11">
    <source>
        <dbReference type="PROSITE" id="PS51133"/>
    </source>
</evidence>
<dbReference type="CDD" id="cd10507">
    <property type="entry name" value="Zn-ribbon_RPA12"/>
    <property type="match status" value="1"/>
</dbReference>
<comment type="subcellular location">
    <subcellularLocation>
        <location evidence="1">Nucleus</location>
        <location evidence="1">Nucleolus</location>
    </subcellularLocation>
</comment>
<dbReference type="Proteomes" id="UP000294933">
    <property type="component" value="Unassembled WGS sequence"/>
</dbReference>
<feature type="domain" description="TFIIS-type" evidence="11">
    <location>
        <begin position="83"/>
        <end position="123"/>
    </location>
</feature>
<keyword evidence="3 8" id="KW-0479">Metal-binding</keyword>
<feature type="binding site" evidence="8">
    <location>
        <position position="33"/>
    </location>
    <ligand>
        <name>Zn(2+)</name>
        <dbReference type="ChEBI" id="CHEBI:29105"/>
        <label>1</label>
    </ligand>
</feature>
<organism evidence="12 13">
    <name type="scientific">Rickenella mellea</name>
    <dbReference type="NCBI Taxonomy" id="50990"/>
    <lineage>
        <taxon>Eukaryota</taxon>
        <taxon>Fungi</taxon>
        <taxon>Dikarya</taxon>
        <taxon>Basidiomycota</taxon>
        <taxon>Agaricomycotina</taxon>
        <taxon>Agaricomycetes</taxon>
        <taxon>Hymenochaetales</taxon>
        <taxon>Rickenellaceae</taxon>
        <taxon>Rickenella</taxon>
    </lineage>
</organism>
<dbReference type="PANTHER" id="PTHR11239:SF14">
    <property type="entry name" value="DNA-DIRECTED RNA POLYMERASE I SUBUNIT RPA12"/>
    <property type="match status" value="1"/>
</dbReference>
<comment type="function">
    <text evidence="7">DNA-dependent RNA polymerase catalyzes the transcription of DNA into RNA using the four ribonucleoside triphosphates as substrates.</text>
</comment>
<dbReference type="SUPFAM" id="SSF57783">
    <property type="entry name" value="Zinc beta-ribbon"/>
    <property type="match status" value="1"/>
</dbReference>
<dbReference type="SMART" id="SM00440">
    <property type="entry name" value="ZnF_C2C2"/>
    <property type="match status" value="1"/>
</dbReference>
<evidence type="ECO:0000256" key="5">
    <source>
        <dbReference type="ARBA" id="ARBA00022833"/>
    </source>
</evidence>
<evidence type="ECO:0000256" key="3">
    <source>
        <dbReference type="ARBA" id="ARBA00022723"/>
    </source>
</evidence>
<dbReference type="Pfam" id="PF01096">
    <property type="entry name" value="Zn_ribbon_TFIIS"/>
    <property type="match status" value="1"/>
</dbReference>
<feature type="binding site" evidence="8">
    <location>
        <position position="118"/>
    </location>
    <ligand>
        <name>Zn(2+)</name>
        <dbReference type="ChEBI" id="CHEBI:29105"/>
        <label>2</label>
    </ligand>
</feature>
<keyword evidence="5 8" id="KW-0862">Zinc</keyword>
<dbReference type="GO" id="GO:0005736">
    <property type="term" value="C:RNA polymerase I complex"/>
    <property type="evidence" value="ECO:0007669"/>
    <property type="project" value="TreeGrafter"/>
</dbReference>